<dbReference type="InterPro" id="IPR014001">
    <property type="entry name" value="Helicase_ATP-bd"/>
</dbReference>
<evidence type="ECO:0000313" key="5">
    <source>
        <dbReference type="EMBL" id="ODQ47207.1"/>
    </source>
</evidence>
<dbReference type="SMART" id="SM00490">
    <property type="entry name" value="HELICc"/>
    <property type="match status" value="1"/>
</dbReference>
<dbReference type="GO" id="GO:0008094">
    <property type="term" value="F:ATP-dependent activity, acting on DNA"/>
    <property type="evidence" value="ECO:0007669"/>
    <property type="project" value="TreeGrafter"/>
</dbReference>
<dbReference type="RefSeq" id="XP_019018320.1">
    <property type="nucleotide sequence ID" value="XM_019160707.1"/>
</dbReference>
<dbReference type="Gene3D" id="3.40.50.10810">
    <property type="entry name" value="Tandem AAA-ATPase domain"/>
    <property type="match status" value="1"/>
</dbReference>
<keyword evidence="1" id="KW-0547">Nucleotide-binding</keyword>
<dbReference type="GO" id="GO:0005634">
    <property type="term" value="C:nucleus"/>
    <property type="evidence" value="ECO:0007669"/>
    <property type="project" value="TreeGrafter"/>
</dbReference>
<dbReference type="InterPro" id="IPR027417">
    <property type="entry name" value="P-loop_NTPase"/>
</dbReference>
<dbReference type="Pfam" id="PF00176">
    <property type="entry name" value="SNF2-rel_dom"/>
    <property type="match status" value="1"/>
</dbReference>
<dbReference type="Proteomes" id="UP000094455">
    <property type="component" value="Unassembled WGS sequence"/>
</dbReference>
<evidence type="ECO:0000256" key="2">
    <source>
        <dbReference type="ARBA" id="ARBA00022801"/>
    </source>
</evidence>
<evidence type="ECO:0000313" key="6">
    <source>
        <dbReference type="Proteomes" id="UP000094455"/>
    </source>
</evidence>
<keyword evidence="6" id="KW-1185">Reference proteome</keyword>
<dbReference type="CDD" id="cd18793">
    <property type="entry name" value="SF2_C_SNF"/>
    <property type="match status" value="1"/>
</dbReference>
<dbReference type="GeneID" id="30177394"/>
<evidence type="ECO:0000256" key="3">
    <source>
        <dbReference type="ARBA" id="ARBA00022840"/>
    </source>
</evidence>
<dbReference type="SUPFAM" id="SSF52540">
    <property type="entry name" value="P-loop containing nucleoside triphosphate hydrolases"/>
    <property type="match status" value="2"/>
</dbReference>
<dbReference type="EMBL" id="KV454002">
    <property type="protein sequence ID" value="ODQ47207.1"/>
    <property type="molecule type" value="Genomic_DNA"/>
</dbReference>
<organism evidence="5 6">
    <name type="scientific">Pichia membranifaciens NRRL Y-2026</name>
    <dbReference type="NCBI Taxonomy" id="763406"/>
    <lineage>
        <taxon>Eukaryota</taxon>
        <taxon>Fungi</taxon>
        <taxon>Dikarya</taxon>
        <taxon>Ascomycota</taxon>
        <taxon>Saccharomycotina</taxon>
        <taxon>Pichiomycetes</taxon>
        <taxon>Pichiales</taxon>
        <taxon>Pichiaceae</taxon>
        <taxon>Pichia</taxon>
    </lineage>
</organism>
<evidence type="ECO:0000256" key="1">
    <source>
        <dbReference type="ARBA" id="ARBA00022741"/>
    </source>
</evidence>
<name>A0A1E3NM57_9ASCO</name>
<feature type="domain" description="Helicase C-terminal" evidence="4">
    <location>
        <begin position="958"/>
        <end position="1104"/>
    </location>
</feature>
<dbReference type="SMART" id="SM00487">
    <property type="entry name" value="DEXDc"/>
    <property type="match status" value="1"/>
</dbReference>
<dbReference type="Gene3D" id="3.40.50.300">
    <property type="entry name" value="P-loop containing nucleotide triphosphate hydrolases"/>
    <property type="match status" value="1"/>
</dbReference>
<dbReference type="InterPro" id="IPR049730">
    <property type="entry name" value="SNF2/RAD54-like_C"/>
</dbReference>
<sequence>MSSVDPKLKQIVEITNNLENFIPYATFFVTQWPPFPSPGMLSPDGDGWRWLDFPYKEIDGLSPILRSFRLLVRKAYCRLTYKVFDKCPQILVVRAYLFPLSSAHSEIIEYYREHFFRFKRPVCWLEKRCLLILENLLTLADFSAQAFNLNTEQDLVSYLETHKIALINAMVKSDSNVEELKKVTSEILNFHLERIVEGRSLEIQNFHSANSALHQSFLNRLNRIYANIQSPAMVNQSFQDEDMRRVYDKIENDEIDGFKSQLYNFQKRSVMKMLERESFQTPQLMPNIIEIKKGPKKGKVFYNISHLLPTLDPPFYLTPKGGILAENMGLGKTCICLALICISKFQISEIPDTYRDMKLHDTNYNSSKSEGVRSLFDICIGFVAQNSIPWKEYYDDFPSNITKRLESTIGYFQKVESRTGLRKTRSSLHAENCKTSSSYKKLYLSSTTLIVLPDNLFHQWRVEIFKHVEKNFLNVLEISTSEQSNVLKAAHIRELLSNDIILISNSVFSKQFESANSVLRNVFWKRLIIDEGHSMNSKTSRAVLLTKDLMYERMWAITGTPTSGLTNLHIEDDSQEYSIQKQFDPKQDLMKVGSMVSSFFKIKPWASNGKLWTNTIVKPFERNEFSIDLQIAKFLEQLIVKHAISDVESDIKLPVLHHKPIFLDPSHFDKLSINLFIAVLATNAVTSERKGVDFMFDPTNKNDLRRLVSNLQKGTFYWTGFSINDVENLLNICVYSLRENQVKYAKEDRKLLQNSIFISKLALSDMRWRSVTTVHEMGYYVSSLPRAIVEDFSLVRYRDNISVYGYPHLISVQKFFYRNRIIKNNEDLQVKVQKQSSEFWAGYWKNMKGDTKGKGVKTTRALGNKEDYKAFELSDVQEVSHLPSWVETFNPLLEEALLYETSSGNVGSLGNRPAEPDSKSKVNGSFRISDKFNVGSNMRNATIVGTMSSKLNYLTMRLLENQIQSFKSIVFYEFENSAYYLTEFLDLLGMNYLMYSSYIKISDRSNNLAQFDRWDPGKNEGEGMALIMDLKLASHGLTIIAATHVFFINPVWNQSIEAQAIKRAHRIGQMKEVFVETLILENTLEEEMYRMRDDVKDSSSLELIDHSRIKDYIMKFPFLKMYADGKFEDEYAKLTVSTGITGDLASPTEGSNIDDGIELKHATSEYIPDKISRKWTLPLFTKHNLNKLSMSEKQGIKRRFDNIEDLENEAIVDTEGGTLGGDIGDRSHTSVLFDKLRSKRKGKVRFMV</sequence>
<dbReference type="PROSITE" id="PS51194">
    <property type="entry name" value="HELICASE_CTER"/>
    <property type="match status" value="1"/>
</dbReference>
<dbReference type="STRING" id="763406.A0A1E3NM57"/>
<dbReference type="GO" id="GO:0006281">
    <property type="term" value="P:DNA repair"/>
    <property type="evidence" value="ECO:0007669"/>
    <property type="project" value="TreeGrafter"/>
</dbReference>
<evidence type="ECO:0000259" key="4">
    <source>
        <dbReference type="PROSITE" id="PS51194"/>
    </source>
</evidence>
<keyword evidence="3" id="KW-0067">ATP-binding</keyword>
<dbReference type="InterPro" id="IPR001650">
    <property type="entry name" value="Helicase_C-like"/>
</dbReference>
<reference evidence="5 6" key="1">
    <citation type="journal article" date="2016" name="Proc. Natl. Acad. Sci. U.S.A.">
        <title>Comparative genomics of biotechnologically important yeasts.</title>
        <authorList>
            <person name="Riley R."/>
            <person name="Haridas S."/>
            <person name="Wolfe K.H."/>
            <person name="Lopes M.R."/>
            <person name="Hittinger C.T."/>
            <person name="Goeker M."/>
            <person name="Salamov A.A."/>
            <person name="Wisecaver J.H."/>
            <person name="Long T.M."/>
            <person name="Calvey C.H."/>
            <person name="Aerts A.L."/>
            <person name="Barry K.W."/>
            <person name="Choi C."/>
            <person name="Clum A."/>
            <person name="Coughlan A.Y."/>
            <person name="Deshpande S."/>
            <person name="Douglass A.P."/>
            <person name="Hanson S.J."/>
            <person name="Klenk H.-P."/>
            <person name="LaButti K.M."/>
            <person name="Lapidus A."/>
            <person name="Lindquist E.A."/>
            <person name="Lipzen A.M."/>
            <person name="Meier-Kolthoff J.P."/>
            <person name="Ohm R.A."/>
            <person name="Otillar R.P."/>
            <person name="Pangilinan J.L."/>
            <person name="Peng Y."/>
            <person name="Rokas A."/>
            <person name="Rosa C.A."/>
            <person name="Scheuner C."/>
            <person name="Sibirny A.A."/>
            <person name="Slot J.C."/>
            <person name="Stielow J.B."/>
            <person name="Sun H."/>
            <person name="Kurtzman C.P."/>
            <person name="Blackwell M."/>
            <person name="Grigoriev I.V."/>
            <person name="Jeffries T.W."/>
        </authorList>
    </citation>
    <scope>NUCLEOTIDE SEQUENCE [LARGE SCALE GENOMIC DNA]</scope>
    <source>
        <strain evidence="5 6">NRRL Y-2026</strain>
    </source>
</reference>
<gene>
    <name evidence="5" type="ORF">PICMEDRAFT_15189</name>
</gene>
<proteinExistence type="predicted"/>
<dbReference type="OrthoDB" id="2801544at2759"/>
<dbReference type="InterPro" id="IPR000330">
    <property type="entry name" value="SNF2_N"/>
</dbReference>
<dbReference type="AlphaFoldDB" id="A0A1E3NM57"/>
<accession>A0A1E3NM57</accession>
<dbReference type="Pfam" id="PF00271">
    <property type="entry name" value="Helicase_C"/>
    <property type="match status" value="1"/>
</dbReference>
<dbReference type="InterPro" id="IPR050628">
    <property type="entry name" value="SNF2_RAD54_helicase_TF"/>
</dbReference>
<dbReference type="GO" id="GO:0016787">
    <property type="term" value="F:hydrolase activity"/>
    <property type="evidence" value="ECO:0007669"/>
    <property type="project" value="UniProtKB-KW"/>
</dbReference>
<dbReference type="PANTHER" id="PTHR45626:SF51">
    <property type="entry name" value="SNF2-RELATED DOMAIN-CONTAINING PROTEIN"/>
    <property type="match status" value="1"/>
</dbReference>
<protein>
    <recommendedName>
        <fullName evidence="4">Helicase C-terminal domain-containing protein</fullName>
    </recommendedName>
</protein>
<dbReference type="PANTHER" id="PTHR45626">
    <property type="entry name" value="TRANSCRIPTION TERMINATION FACTOR 2-RELATED"/>
    <property type="match status" value="1"/>
</dbReference>
<dbReference type="GO" id="GO:0005524">
    <property type="term" value="F:ATP binding"/>
    <property type="evidence" value="ECO:0007669"/>
    <property type="project" value="UniProtKB-KW"/>
</dbReference>
<keyword evidence="2" id="KW-0378">Hydrolase</keyword>
<dbReference type="InterPro" id="IPR038718">
    <property type="entry name" value="SNF2-like_sf"/>
</dbReference>